<proteinExistence type="predicted"/>
<dbReference type="EMBL" id="QPKB01000006">
    <property type="protein sequence ID" value="RWR86396.1"/>
    <property type="molecule type" value="Genomic_DNA"/>
</dbReference>
<accession>A0A443P6Q0</accession>
<evidence type="ECO:0000256" key="1">
    <source>
        <dbReference type="SAM" id="MobiDB-lite"/>
    </source>
</evidence>
<name>A0A443P6Q0_9MAGN</name>
<feature type="region of interest" description="Disordered" evidence="1">
    <location>
        <begin position="54"/>
        <end position="77"/>
    </location>
</feature>
<protein>
    <submittedName>
        <fullName evidence="2">Uncharacterized protein</fullName>
    </submittedName>
</protein>
<evidence type="ECO:0000313" key="3">
    <source>
        <dbReference type="Proteomes" id="UP000283530"/>
    </source>
</evidence>
<evidence type="ECO:0000313" key="2">
    <source>
        <dbReference type="EMBL" id="RWR86396.1"/>
    </source>
</evidence>
<feature type="compositionally biased region" description="Basic and acidic residues" evidence="1">
    <location>
        <begin position="59"/>
        <end position="71"/>
    </location>
</feature>
<keyword evidence="3" id="KW-1185">Reference proteome</keyword>
<comment type="caution">
    <text evidence="2">The sequence shown here is derived from an EMBL/GenBank/DDBJ whole genome shotgun (WGS) entry which is preliminary data.</text>
</comment>
<gene>
    <name evidence="2" type="ORF">CKAN_01529200</name>
</gene>
<dbReference type="AlphaFoldDB" id="A0A443P6Q0"/>
<dbReference type="Proteomes" id="UP000283530">
    <property type="component" value="Unassembled WGS sequence"/>
</dbReference>
<organism evidence="2 3">
    <name type="scientific">Cinnamomum micranthum f. kanehirae</name>
    <dbReference type="NCBI Taxonomy" id="337451"/>
    <lineage>
        <taxon>Eukaryota</taxon>
        <taxon>Viridiplantae</taxon>
        <taxon>Streptophyta</taxon>
        <taxon>Embryophyta</taxon>
        <taxon>Tracheophyta</taxon>
        <taxon>Spermatophyta</taxon>
        <taxon>Magnoliopsida</taxon>
        <taxon>Magnoliidae</taxon>
        <taxon>Laurales</taxon>
        <taxon>Lauraceae</taxon>
        <taxon>Cinnamomum</taxon>
    </lineage>
</organism>
<reference evidence="2 3" key="1">
    <citation type="journal article" date="2019" name="Nat. Plants">
        <title>Stout camphor tree genome fills gaps in understanding of flowering plant genome evolution.</title>
        <authorList>
            <person name="Chaw S.M."/>
            <person name="Liu Y.C."/>
            <person name="Wu Y.W."/>
            <person name="Wang H.Y."/>
            <person name="Lin C.I."/>
            <person name="Wu C.S."/>
            <person name="Ke H.M."/>
            <person name="Chang L.Y."/>
            <person name="Hsu C.Y."/>
            <person name="Yang H.T."/>
            <person name="Sudianto E."/>
            <person name="Hsu M.H."/>
            <person name="Wu K.P."/>
            <person name="Wang L.N."/>
            <person name="Leebens-Mack J.H."/>
            <person name="Tsai I.J."/>
        </authorList>
    </citation>
    <scope>NUCLEOTIDE SEQUENCE [LARGE SCALE GENOMIC DNA]</scope>
    <source>
        <strain evidence="3">cv. Chaw 1501</strain>
        <tissue evidence="2">Young leaves</tissue>
    </source>
</reference>
<sequence length="114" mass="12959">MGLPNLIKLFYVVFNATNYVKIEKGGIQMACSVFSLPLIGYVCSYNRHYTQRYGMDNGRAPKESKSNERSARRGKRNCRREINGYIGYAPSNELPEIIDQRDYEVTSSSSITCS</sequence>